<dbReference type="GO" id="GO:0030246">
    <property type="term" value="F:carbohydrate binding"/>
    <property type="evidence" value="ECO:0007669"/>
    <property type="project" value="UniProtKB-UniRule"/>
</dbReference>
<dbReference type="AlphaFoldDB" id="W7TQG6"/>
<dbReference type="InterPro" id="IPR025532">
    <property type="entry name" value="G6P_1-epimerase"/>
</dbReference>
<evidence type="ECO:0000313" key="8">
    <source>
        <dbReference type="EMBL" id="EWM22646.1"/>
    </source>
</evidence>
<dbReference type="CDD" id="cd09020">
    <property type="entry name" value="D-hex-6-P-epi_like"/>
    <property type="match status" value="1"/>
</dbReference>
<dbReference type="PANTHER" id="PTHR11122:SF13">
    <property type="entry name" value="GLUCOSE-6-PHOSPHATE 1-EPIMERASE"/>
    <property type="match status" value="1"/>
</dbReference>
<dbReference type="InterPro" id="IPR014718">
    <property type="entry name" value="GH-type_carb-bd"/>
</dbReference>
<dbReference type="SUPFAM" id="SSF74650">
    <property type="entry name" value="Galactose mutarotase-like"/>
    <property type="match status" value="1"/>
</dbReference>
<dbReference type="InterPro" id="IPR008183">
    <property type="entry name" value="Aldose_1/G6P_1-epimerase"/>
</dbReference>
<keyword evidence="9" id="KW-1185">Reference proteome</keyword>
<protein>
    <recommendedName>
        <fullName evidence="3 5">glucose-6-phosphate 1-epimerase</fullName>
        <ecNumber evidence="3 5">5.1.3.15</ecNumber>
    </recommendedName>
</protein>
<dbReference type="Proteomes" id="UP000019335">
    <property type="component" value="Unassembled WGS sequence"/>
</dbReference>
<proteinExistence type="inferred from homology"/>
<dbReference type="GO" id="GO:0005737">
    <property type="term" value="C:cytoplasm"/>
    <property type="evidence" value="ECO:0007669"/>
    <property type="project" value="TreeGrafter"/>
</dbReference>
<keyword evidence="4 5" id="KW-0413">Isomerase</keyword>
<feature type="active site" evidence="6">
    <location>
        <position position="160"/>
    </location>
</feature>
<dbReference type="InterPro" id="IPR011013">
    <property type="entry name" value="Gal_mutarotase_sf_dom"/>
</dbReference>
<dbReference type="PIRSF" id="PIRSF016020">
    <property type="entry name" value="PHexose_mutarotase"/>
    <property type="match status" value="1"/>
</dbReference>
<evidence type="ECO:0000256" key="2">
    <source>
        <dbReference type="ARBA" id="ARBA00005866"/>
    </source>
</evidence>
<comment type="caution">
    <text evidence="8">The sequence shown here is derived from an EMBL/GenBank/DDBJ whole genome shotgun (WGS) entry which is preliminary data.</text>
</comment>
<evidence type="ECO:0000256" key="4">
    <source>
        <dbReference type="ARBA" id="ARBA00023235"/>
    </source>
</evidence>
<evidence type="ECO:0000256" key="5">
    <source>
        <dbReference type="PIRNR" id="PIRNR016020"/>
    </source>
</evidence>
<name>W7TQG6_9STRA</name>
<dbReference type="EMBL" id="AZIL01002132">
    <property type="protein sequence ID" value="EWM22646.1"/>
    <property type="molecule type" value="Genomic_DNA"/>
</dbReference>
<evidence type="ECO:0000256" key="6">
    <source>
        <dbReference type="PIRSR" id="PIRSR016020-1"/>
    </source>
</evidence>
<evidence type="ECO:0000256" key="3">
    <source>
        <dbReference type="ARBA" id="ARBA00012083"/>
    </source>
</evidence>
<feature type="binding site" evidence="7">
    <location>
        <position position="66"/>
    </location>
    <ligand>
        <name>substrate</name>
    </ligand>
</feature>
<feature type="binding site" evidence="7">
    <location>
        <position position="90"/>
    </location>
    <ligand>
        <name>substrate</name>
    </ligand>
</feature>
<evidence type="ECO:0000313" key="9">
    <source>
        <dbReference type="Proteomes" id="UP000019335"/>
    </source>
</evidence>
<dbReference type="GO" id="GO:0005975">
    <property type="term" value="P:carbohydrate metabolic process"/>
    <property type="evidence" value="ECO:0007669"/>
    <property type="project" value="InterPro"/>
</dbReference>
<gene>
    <name evidence="8" type="ORF">Naga_100023g48</name>
</gene>
<dbReference type="PANTHER" id="PTHR11122">
    <property type="entry name" value="APOSPORY-ASSOCIATED PROTEIN C-RELATED"/>
    <property type="match status" value="1"/>
</dbReference>
<dbReference type="GO" id="GO:0047938">
    <property type="term" value="F:glucose-6-phosphate 1-epimerase activity"/>
    <property type="evidence" value="ECO:0007669"/>
    <property type="project" value="UniProtKB-UniRule"/>
</dbReference>
<comment type="similarity">
    <text evidence="2 5">Belongs to the glucose-6-phosphate 1-epimerase family.</text>
</comment>
<evidence type="ECO:0000256" key="1">
    <source>
        <dbReference type="ARBA" id="ARBA00001096"/>
    </source>
</evidence>
<comment type="catalytic activity">
    <reaction evidence="1">
        <text>alpha-D-glucose 6-phosphate = beta-D-glucose 6-phosphate</text>
        <dbReference type="Rhea" id="RHEA:16249"/>
        <dbReference type="ChEBI" id="CHEBI:58225"/>
        <dbReference type="ChEBI" id="CHEBI:58247"/>
        <dbReference type="EC" id="5.1.3.15"/>
    </reaction>
</comment>
<dbReference type="Pfam" id="PF01263">
    <property type="entry name" value="Aldose_epim"/>
    <property type="match status" value="1"/>
</dbReference>
<reference evidence="8 9" key="1">
    <citation type="journal article" date="2014" name="Mol. Plant">
        <title>Chromosome Scale Genome Assembly and Transcriptome Profiling of Nannochloropsis gaditana in Nitrogen Depletion.</title>
        <authorList>
            <person name="Corteggiani Carpinelli E."/>
            <person name="Telatin A."/>
            <person name="Vitulo N."/>
            <person name="Forcato C."/>
            <person name="D'Angelo M."/>
            <person name="Schiavon R."/>
            <person name="Vezzi A."/>
            <person name="Giacometti G.M."/>
            <person name="Morosinotto T."/>
            <person name="Valle G."/>
        </authorList>
    </citation>
    <scope>NUCLEOTIDE SEQUENCE [LARGE SCALE GENOMIC DNA]</scope>
    <source>
        <strain evidence="8 9">B-31</strain>
    </source>
</reference>
<accession>W7TQG6</accession>
<feature type="binding site" evidence="7">
    <location>
        <position position="85"/>
    </location>
    <ligand>
        <name>substrate</name>
    </ligand>
</feature>
<dbReference type="OrthoDB" id="1659429at2759"/>
<evidence type="ECO:0000256" key="7">
    <source>
        <dbReference type="PIRSR" id="PIRSR016020-2"/>
    </source>
</evidence>
<dbReference type="EC" id="5.1.3.15" evidence="3 5"/>
<sequence length="305" mass="33888">MSCPGHTVLRETGLGGMPRVLLKHKAGATAEVYNFGATLTSYKPTPEREVLFVSHKALFDGQKAIRGGVPLVFPQFGQPKKEMAQHGFARTSHWELSDTAVTEDVVRAVFHLTDTEITRMLWPFSFLLSYTLSLTAQTLTTSLRIENKGEAPFEAQALLHTYLRVRDIGQVALRGFQHHPFVDKVAAQAVERLPTETRNSVNIAQETDRVYQTGANEITLLEGGAERVKVEYTACTVNRDGSDEALPHPDCVLWNPWVQKSQAMADFGDREFQEMVCLEPGIVSAFYSLAPGQAFLLEQTIRPLG</sequence>
<feature type="active site" evidence="6">
    <location>
        <position position="279"/>
    </location>
</feature>
<dbReference type="Gene3D" id="2.70.98.10">
    <property type="match status" value="1"/>
</dbReference>
<organism evidence="8 9">
    <name type="scientific">Nannochloropsis gaditana</name>
    <dbReference type="NCBI Taxonomy" id="72520"/>
    <lineage>
        <taxon>Eukaryota</taxon>
        <taxon>Sar</taxon>
        <taxon>Stramenopiles</taxon>
        <taxon>Ochrophyta</taxon>
        <taxon>Eustigmatophyceae</taxon>
        <taxon>Eustigmatales</taxon>
        <taxon>Monodopsidaceae</taxon>
        <taxon>Nannochloropsis</taxon>
    </lineage>
</organism>